<reference evidence="1 2" key="1">
    <citation type="journal article" date="2019" name="Sci. Rep.">
        <title>Orb-weaving spider Araneus ventricosus genome elucidates the spidroin gene catalogue.</title>
        <authorList>
            <person name="Kono N."/>
            <person name="Nakamura H."/>
            <person name="Ohtoshi R."/>
            <person name="Moran D.A.P."/>
            <person name="Shinohara A."/>
            <person name="Yoshida Y."/>
            <person name="Fujiwara M."/>
            <person name="Mori M."/>
            <person name="Tomita M."/>
            <person name="Arakawa K."/>
        </authorList>
    </citation>
    <scope>NUCLEOTIDE SEQUENCE [LARGE SCALE GENOMIC DNA]</scope>
</reference>
<gene>
    <name evidence="1" type="ORF">AVEN_223782_1</name>
</gene>
<dbReference type="AlphaFoldDB" id="A0A4Y2DNN2"/>
<evidence type="ECO:0000313" key="2">
    <source>
        <dbReference type="Proteomes" id="UP000499080"/>
    </source>
</evidence>
<proteinExistence type="predicted"/>
<sequence length="98" mass="11900">MLWVLSSLSELFIYRLYENMNKQLNWSRECIHISGHGPFPSYLKRSVLHSIDYWWMVNRKSPTLRNEILALYHTRNQAHNQSPLEEHLIQQTLKTKYR</sequence>
<evidence type="ECO:0000313" key="1">
    <source>
        <dbReference type="EMBL" id="GBM17235.1"/>
    </source>
</evidence>
<organism evidence="1 2">
    <name type="scientific">Araneus ventricosus</name>
    <name type="common">Orbweaver spider</name>
    <name type="synonym">Epeira ventricosa</name>
    <dbReference type="NCBI Taxonomy" id="182803"/>
    <lineage>
        <taxon>Eukaryota</taxon>
        <taxon>Metazoa</taxon>
        <taxon>Ecdysozoa</taxon>
        <taxon>Arthropoda</taxon>
        <taxon>Chelicerata</taxon>
        <taxon>Arachnida</taxon>
        <taxon>Araneae</taxon>
        <taxon>Araneomorphae</taxon>
        <taxon>Entelegynae</taxon>
        <taxon>Araneoidea</taxon>
        <taxon>Araneidae</taxon>
        <taxon>Araneus</taxon>
    </lineage>
</organism>
<dbReference type="EMBL" id="BGPR01000385">
    <property type="protein sequence ID" value="GBM17235.1"/>
    <property type="molecule type" value="Genomic_DNA"/>
</dbReference>
<dbReference type="Proteomes" id="UP000499080">
    <property type="component" value="Unassembled WGS sequence"/>
</dbReference>
<comment type="caution">
    <text evidence="1">The sequence shown here is derived from an EMBL/GenBank/DDBJ whole genome shotgun (WGS) entry which is preliminary data.</text>
</comment>
<protein>
    <submittedName>
        <fullName evidence="1">Uncharacterized protein</fullName>
    </submittedName>
</protein>
<accession>A0A4Y2DNN2</accession>
<keyword evidence="2" id="KW-1185">Reference proteome</keyword>
<name>A0A4Y2DNN2_ARAVE</name>